<reference evidence="5" key="1">
    <citation type="journal article" date="2020" name="Stud. Mycol.">
        <title>101 Dothideomycetes genomes: a test case for predicting lifestyles and emergence of pathogens.</title>
        <authorList>
            <person name="Haridas S."/>
            <person name="Albert R."/>
            <person name="Binder M."/>
            <person name="Bloem J."/>
            <person name="Labutti K."/>
            <person name="Salamov A."/>
            <person name="Andreopoulos B."/>
            <person name="Baker S."/>
            <person name="Barry K."/>
            <person name="Bills G."/>
            <person name="Bluhm B."/>
            <person name="Cannon C."/>
            <person name="Castanera R."/>
            <person name="Culley D."/>
            <person name="Daum C."/>
            <person name="Ezra D."/>
            <person name="Gonzalez J."/>
            <person name="Henrissat B."/>
            <person name="Kuo A."/>
            <person name="Liang C."/>
            <person name="Lipzen A."/>
            <person name="Lutzoni F."/>
            <person name="Magnuson J."/>
            <person name="Mondo S."/>
            <person name="Nolan M."/>
            <person name="Ohm R."/>
            <person name="Pangilinan J."/>
            <person name="Park H.-J."/>
            <person name="Ramirez L."/>
            <person name="Alfaro M."/>
            <person name="Sun H."/>
            <person name="Tritt A."/>
            <person name="Yoshinaga Y."/>
            <person name="Zwiers L.-H."/>
            <person name="Turgeon B."/>
            <person name="Goodwin S."/>
            <person name="Spatafora J."/>
            <person name="Crous P."/>
            <person name="Grigoriev I."/>
        </authorList>
    </citation>
    <scope>NUCLEOTIDE SEQUENCE</scope>
    <source>
        <strain evidence="5">CBS 113389</strain>
    </source>
</reference>
<keyword evidence="1" id="KW-0479">Metal-binding</keyword>
<sequence length="570" mass="64638">RPCDSCRKRKSRCVTEGESSVCVLCKFHGQPCTYEEAPKPRKRNASRDGERSNAASPVKRSLAFKTIPGTGVEEYDTLPGPSLLKRTLGLQNLHHSQYIGRHEVPDPYGAPYAASSDGAKRAKKSDDLEIVVRPVHPSHAFRIIPDPTTEGYSEQRGWIDDIEAAVYPHGNHLVQLYFRIIHPSFPILHQQVFLEKYARSYREFSPPLLAAVYLAACGYWRYSEHLIDYERPDLTKLRHLAFASFRATVMRPKLSTVQAGLLLAQYEATDKHGWINGQQSKLAHQLVDLAYTLGLHLDARHWEIPDWEIGLRRRIGWAVYMQDKWTALLHGRPSLISAHDWCVPPLDEDDFPEIEEDDREGSAEVEKSRLVFMQMASLTEILSGVLVDVFSARSQQMLDAAVGDKIGLLLTWVKPWQLHLRNWFSSLPESLRMDTAASMKLSPVGYLRLAYLTLETCIHRHIIRTLAMSETVDPNLVRACRAAGKDRLINAVDFLQRLQAQHLASFWYYISSKCCALIHAFGQSLAASALDPAERAFYEQKVKEFRWTLKVNSEAGTGFMKQAIGMLDIS</sequence>
<dbReference type="Pfam" id="PF00172">
    <property type="entry name" value="Zn_clus"/>
    <property type="match status" value="1"/>
</dbReference>
<dbReference type="GO" id="GO:0008270">
    <property type="term" value="F:zinc ion binding"/>
    <property type="evidence" value="ECO:0007669"/>
    <property type="project" value="InterPro"/>
</dbReference>
<dbReference type="CDD" id="cd12148">
    <property type="entry name" value="fungal_TF_MHR"/>
    <property type="match status" value="1"/>
</dbReference>
<dbReference type="PROSITE" id="PS50048">
    <property type="entry name" value="ZN2_CY6_FUNGAL_2"/>
    <property type="match status" value="1"/>
</dbReference>
<dbReference type="EMBL" id="MU001639">
    <property type="protein sequence ID" value="KAF2480407.1"/>
    <property type="molecule type" value="Genomic_DNA"/>
</dbReference>
<dbReference type="GO" id="GO:0005634">
    <property type="term" value="C:nucleus"/>
    <property type="evidence" value="ECO:0007669"/>
    <property type="project" value="TreeGrafter"/>
</dbReference>
<evidence type="ECO:0000256" key="2">
    <source>
        <dbReference type="ARBA" id="ARBA00023242"/>
    </source>
</evidence>
<dbReference type="SMART" id="SM00906">
    <property type="entry name" value="Fungal_trans"/>
    <property type="match status" value="1"/>
</dbReference>
<dbReference type="Pfam" id="PF04082">
    <property type="entry name" value="Fungal_trans"/>
    <property type="match status" value="1"/>
</dbReference>
<feature type="non-terminal residue" evidence="5">
    <location>
        <position position="1"/>
    </location>
</feature>
<evidence type="ECO:0000313" key="6">
    <source>
        <dbReference type="Proteomes" id="UP000799767"/>
    </source>
</evidence>
<keyword evidence="6" id="KW-1185">Reference proteome</keyword>
<dbReference type="InterPro" id="IPR036864">
    <property type="entry name" value="Zn2-C6_fun-type_DNA-bd_sf"/>
</dbReference>
<feature type="domain" description="Zn(2)-C6 fungal-type" evidence="4">
    <location>
        <begin position="2"/>
        <end position="34"/>
    </location>
</feature>
<proteinExistence type="predicted"/>
<dbReference type="Proteomes" id="UP000799767">
    <property type="component" value="Unassembled WGS sequence"/>
</dbReference>
<dbReference type="InterPro" id="IPR007219">
    <property type="entry name" value="XnlR_reg_dom"/>
</dbReference>
<evidence type="ECO:0000256" key="1">
    <source>
        <dbReference type="ARBA" id="ARBA00022723"/>
    </source>
</evidence>
<feature type="region of interest" description="Disordered" evidence="3">
    <location>
        <begin position="33"/>
        <end position="62"/>
    </location>
</feature>
<feature type="non-terminal residue" evidence="5">
    <location>
        <position position="570"/>
    </location>
</feature>
<evidence type="ECO:0000256" key="3">
    <source>
        <dbReference type="SAM" id="MobiDB-lite"/>
    </source>
</evidence>
<gene>
    <name evidence="5" type="ORF">BDY17DRAFT_230709</name>
</gene>
<dbReference type="CDD" id="cd00067">
    <property type="entry name" value="GAL4"/>
    <property type="match status" value="1"/>
</dbReference>
<accession>A0A6A6PMC0</accession>
<evidence type="ECO:0000259" key="4">
    <source>
        <dbReference type="PROSITE" id="PS50048"/>
    </source>
</evidence>
<evidence type="ECO:0000313" key="5">
    <source>
        <dbReference type="EMBL" id="KAF2480407.1"/>
    </source>
</evidence>
<dbReference type="GO" id="GO:0000981">
    <property type="term" value="F:DNA-binding transcription factor activity, RNA polymerase II-specific"/>
    <property type="evidence" value="ECO:0007669"/>
    <property type="project" value="InterPro"/>
</dbReference>
<dbReference type="GO" id="GO:0001080">
    <property type="term" value="P:nitrogen catabolite activation of transcription from RNA polymerase II promoter"/>
    <property type="evidence" value="ECO:0007669"/>
    <property type="project" value="TreeGrafter"/>
</dbReference>
<keyword evidence="2" id="KW-0539">Nucleus</keyword>
<dbReference type="AlphaFoldDB" id="A0A6A6PMC0"/>
<dbReference type="PANTHER" id="PTHR31668:SF4">
    <property type="entry name" value="TRANSCRIPTIONAL ACTIVATOR PROTEIN DAL81"/>
    <property type="match status" value="1"/>
</dbReference>
<name>A0A6A6PMC0_9PEZI</name>
<dbReference type="SUPFAM" id="SSF57701">
    <property type="entry name" value="Zn2/Cys6 DNA-binding domain"/>
    <property type="match status" value="1"/>
</dbReference>
<dbReference type="OrthoDB" id="2264294at2759"/>
<protein>
    <submittedName>
        <fullName evidence="5">Fungal-specific transcription factor domain-containing protein</fullName>
    </submittedName>
</protein>
<dbReference type="GO" id="GO:0006351">
    <property type="term" value="P:DNA-templated transcription"/>
    <property type="evidence" value="ECO:0007669"/>
    <property type="project" value="InterPro"/>
</dbReference>
<dbReference type="Gene3D" id="4.10.240.10">
    <property type="entry name" value="Zn(2)-C6 fungal-type DNA-binding domain"/>
    <property type="match status" value="1"/>
</dbReference>
<dbReference type="RefSeq" id="XP_033586977.1">
    <property type="nucleotide sequence ID" value="XM_033730211.1"/>
</dbReference>
<dbReference type="InterPro" id="IPR001138">
    <property type="entry name" value="Zn2Cys6_DnaBD"/>
</dbReference>
<dbReference type="GO" id="GO:0003677">
    <property type="term" value="F:DNA binding"/>
    <property type="evidence" value="ECO:0007669"/>
    <property type="project" value="InterPro"/>
</dbReference>
<organism evidence="5 6">
    <name type="scientific">Neohortaea acidophila</name>
    <dbReference type="NCBI Taxonomy" id="245834"/>
    <lineage>
        <taxon>Eukaryota</taxon>
        <taxon>Fungi</taxon>
        <taxon>Dikarya</taxon>
        <taxon>Ascomycota</taxon>
        <taxon>Pezizomycotina</taxon>
        <taxon>Dothideomycetes</taxon>
        <taxon>Dothideomycetidae</taxon>
        <taxon>Mycosphaerellales</taxon>
        <taxon>Teratosphaeriaceae</taxon>
        <taxon>Neohortaea</taxon>
    </lineage>
</organism>
<dbReference type="GeneID" id="54471213"/>
<dbReference type="PANTHER" id="PTHR31668">
    <property type="entry name" value="GLUCOSE TRANSPORT TRANSCRIPTION REGULATOR RGT1-RELATED-RELATED"/>
    <property type="match status" value="1"/>
</dbReference>
<dbReference type="InterPro" id="IPR050797">
    <property type="entry name" value="Carb_Metab_Trans_Reg"/>
</dbReference>